<name>A0A1I8FK39_9PLAT</name>
<feature type="region of interest" description="Disordered" evidence="1">
    <location>
        <begin position="1"/>
        <end position="24"/>
    </location>
</feature>
<dbReference type="WBParaSite" id="maker-unitig_37266-snap-gene-0.2-mRNA-1">
    <property type="protein sequence ID" value="maker-unitig_37266-snap-gene-0.2-mRNA-1"/>
    <property type="gene ID" value="maker-unitig_37266-snap-gene-0.2"/>
</dbReference>
<reference evidence="3" key="1">
    <citation type="submission" date="2016-11" db="UniProtKB">
        <authorList>
            <consortium name="WormBaseParasite"/>
        </authorList>
    </citation>
    <scope>IDENTIFICATION</scope>
</reference>
<proteinExistence type="predicted"/>
<organism evidence="2 3">
    <name type="scientific">Macrostomum lignano</name>
    <dbReference type="NCBI Taxonomy" id="282301"/>
    <lineage>
        <taxon>Eukaryota</taxon>
        <taxon>Metazoa</taxon>
        <taxon>Spiralia</taxon>
        <taxon>Lophotrochozoa</taxon>
        <taxon>Platyhelminthes</taxon>
        <taxon>Rhabditophora</taxon>
        <taxon>Macrostomorpha</taxon>
        <taxon>Macrostomida</taxon>
        <taxon>Macrostomidae</taxon>
        <taxon>Macrostomum</taxon>
    </lineage>
</organism>
<feature type="compositionally biased region" description="Low complexity" evidence="1">
    <location>
        <begin position="13"/>
        <end position="24"/>
    </location>
</feature>
<evidence type="ECO:0000313" key="3">
    <source>
        <dbReference type="WBParaSite" id="maker-unitig_37266-snap-gene-0.2-mRNA-1"/>
    </source>
</evidence>
<accession>A0A1I8FK39</accession>
<evidence type="ECO:0000256" key="1">
    <source>
        <dbReference type="SAM" id="MobiDB-lite"/>
    </source>
</evidence>
<evidence type="ECO:0000313" key="2">
    <source>
        <dbReference type="Proteomes" id="UP000095280"/>
    </source>
</evidence>
<keyword evidence="2" id="KW-1185">Reference proteome</keyword>
<dbReference type="Proteomes" id="UP000095280">
    <property type="component" value="Unplaced"/>
</dbReference>
<feature type="compositionally biased region" description="Basic residues" evidence="1">
    <location>
        <begin position="1"/>
        <end position="12"/>
    </location>
</feature>
<feature type="region of interest" description="Disordered" evidence="1">
    <location>
        <begin position="154"/>
        <end position="193"/>
    </location>
</feature>
<feature type="region of interest" description="Disordered" evidence="1">
    <location>
        <begin position="80"/>
        <end position="99"/>
    </location>
</feature>
<sequence>IPRLSPRPRRRNAASAVSEGRGAAAPALALAYGAGRRRPPPRPLAASTPIPEAVATATRRPAVPAAIQQQRNFKAIMPQRRRAPGGGFPRSVLISSRTDTPASFHRLRIKQPSEKNYSPGSNWQSSTGHWVHSARLPFLRHGSRGHRLLRPAEAQPGASCTLTGPAGPNGEADPEEAMKAGQGPISGRATSTCSCTPTRLMRLNGRNGVRLRAFPTASLRPTLSNLTSQRAGQDLPAGRRQAEAFFDSAEDQPAGRSLSVAKKIVDYGQPPPPHRSHMSSHARRGTGEFLGPIQRSSCLSASRSGSQHWRGAAAAPLPLTASTRAAAVGSRGGIGGGFEAAARSQQRPALGNLAARRALWRKLIAASGCRTRAPVRSGEGVEWPSWCLARLSPLLLPEPGRPGALNRICRRLTLLRQRPLLRYAKCERLLEHLVGRFAIKFSRSLPPPFPTIPITCAAGAGPRRPGAVPPVLQEANPPALLVRGSARPGRPGRQPGATLSETAQGLGVYVSVEQFTRAMFQIRNLQSADVVTAANAVPNQTLAGRAADWTSRRQKQLRQLLRHVPARHAIKPLASLFSTASAGFNLQTRVLKRRRQELSAAPACEKRAPIHPASSQQQQQQQHTEALFIMAEPNLPGDWAVAAAAASVSASTRELSEGFSQRCATFDSQPLLPGAECRFARCAGCGAAGL</sequence>
<protein>
    <submittedName>
        <fullName evidence="3">Protein kinase domain-containing protein</fullName>
    </submittedName>
</protein>
<feature type="region of interest" description="Disordered" evidence="1">
    <location>
        <begin position="601"/>
        <end position="623"/>
    </location>
</feature>
<dbReference type="AlphaFoldDB" id="A0A1I8FK39"/>